<evidence type="ECO:0000313" key="2">
    <source>
        <dbReference type="EMBL" id="KOC92140.1"/>
    </source>
</evidence>
<protein>
    <recommendedName>
        <fullName evidence="5">Galactosyl transferase</fullName>
    </recommendedName>
</protein>
<organism evidence="2 4">
    <name type="scientific">Winslowiella iniecta</name>
    <dbReference type="NCBI Taxonomy" id="1560201"/>
    <lineage>
        <taxon>Bacteria</taxon>
        <taxon>Pseudomonadati</taxon>
        <taxon>Pseudomonadota</taxon>
        <taxon>Gammaproteobacteria</taxon>
        <taxon>Enterobacterales</taxon>
        <taxon>Erwiniaceae</taxon>
        <taxon>Winslowiella</taxon>
    </lineage>
</organism>
<dbReference type="EMBL" id="JRXF01000038">
    <property type="protein sequence ID" value="KOC89218.1"/>
    <property type="molecule type" value="Genomic_DNA"/>
</dbReference>
<dbReference type="OrthoDB" id="4614415at2"/>
<dbReference type="STRING" id="1560201.NG42_02745"/>
<dbReference type="RefSeq" id="WP_052897571.1">
    <property type="nucleotide sequence ID" value="NZ_JRXE01000003.1"/>
</dbReference>
<evidence type="ECO:0000313" key="3">
    <source>
        <dbReference type="Proteomes" id="UP000036851"/>
    </source>
</evidence>
<dbReference type="Gene3D" id="3.90.550.10">
    <property type="entry name" value="Spore Coat Polysaccharide Biosynthesis Protein SpsA, Chain A"/>
    <property type="match status" value="1"/>
</dbReference>
<name>A0A0L7T9U2_9GAMM</name>
<dbReference type="Proteomes" id="UP000036851">
    <property type="component" value="Unassembled WGS sequence"/>
</dbReference>
<dbReference type="AlphaFoldDB" id="A0A0L7T9U2"/>
<dbReference type="Proteomes" id="UP000037088">
    <property type="component" value="Unassembled WGS sequence"/>
</dbReference>
<evidence type="ECO:0000313" key="4">
    <source>
        <dbReference type="Proteomes" id="UP000037088"/>
    </source>
</evidence>
<comment type="caution">
    <text evidence="2">The sequence shown here is derived from an EMBL/GenBank/DDBJ whole genome shotgun (WGS) entry which is preliminary data.</text>
</comment>
<proteinExistence type="predicted"/>
<dbReference type="PATRIC" id="fig|1560201.3.peg.590"/>
<dbReference type="SUPFAM" id="SSF53448">
    <property type="entry name" value="Nucleotide-diphospho-sugar transferases"/>
    <property type="match status" value="1"/>
</dbReference>
<reference evidence="3 4" key="1">
    <citation type="journal article" date="2015" name="Int. J. Syst. Evol. Microbiol.">
        <title>Erwinia iniecta sp. nov., isolated from Russian wheat aphids (Diuraphis noxia).</title>
        <authorList>
            <person name="Campillo T."/>
            <person name="Luna E."/>
            <person name="Portier P."/>
            <person name="Fischer-Le Saux M."/>
            <person name="Lapitan N."/>
            <person name="Tisserat N.A."/>
            <person name="Leach J.E."/>
        </authorList>
    </citation>
    <scope>NUCLEOTIDE SEQUENCE [LARGE SCALE GENOMIC DNA]</scope>
    <source>
        <strain evidence="2 4">B120</strain>
        <strain evidence="1 3">B149</strain>
    </source>
</reference>
<accession>A0A0L7T9U2</accession>
<keyword evidence="4" id="KW-1185">Reference proteome</keyword>
<dbReference type="EMBL" id="JRXE01000003">
    <property type="protein sequence ID" value="KOC92140.1"/>
    <property type="molecule type" value="Genomic_DNA"/>
</dbReference>
<gene>
    <name evidence="2" type="ORF">NG42_02745</name>
    <name evidence="1" type="ORF">NG43_19090</name>
</gene>
<sequence>MRKSILNFIIPVRHYLSVQDWVSVKNNLKNTLHSICGQVSDNWHCYIVANEGTELPEIDDHFTIVKVNFPLNHLPDKNIDLQLFYDKVREDKGLRVYEAIKLCSSDDYFMVVDYDDFVHNSLSEFVAQNSTKSGWFISSGYFYSGGGFILKHRHFDKVCGTSNIIKVSFLEQFFDEHGHLPMDKIKELLGSHKFIKDYMKSMNNEYHPLPFPGAIYNIGIPSSTSQTPSIIRRIISPKAIIKDPLEFISNVIGLRMVNRKILASFNFKK</sequence>
<evidence type="ECO:0008006" key="5">
    <source>
        <dbReference type="Google" id="ProtNLM"/>
    </source>
</evidence>
<evidence type="ECO:0000313" key="1">
    <source>
        <dbReference type="EMBL" id="KOC89218.1"/>
    </source>
</evidence>
<dbReference type="InterPro" id="IPR029044">
    <property type="entry name" value="Nucleotide-diphossugar_trans"/>
</dbReference>